<name>A0A485M8C2_9ZZZZ</name>
<dbReference type="InterPro" id="IPR003777">
    <property type="entry name" value="XdhC_CoxI"/>
</dbReference>
<gene>
    <name evidence="3" type="primary">XdhC</name>
    <name evidence="3" type="ORF">SCFA_780001</name>
</gene>
<sequence>MEINLQQGNTIVTVIGQENLGEDMLGAKLMLINEGSEKKGSLKLAWLERQAEQLVRANGSGGMFAVANLVNPDKPEQSATVMVDPTLETPELIIFGGGHIAQPLANIGNLLDYRVTVVDDRPDFASPERFTGVYKSICCSFDEIEKYLKLGPASSVVIATRGHMNDMDCLRRVIRYQVAYLGMIGSRRKVKAIREQLLEDGIEMEKIEKVHMPIGLDIGAQTPAEIAVCIAAEMVKERRGGSAGSLLDCCTRKDSRVNNSELPSASDKDALQAAIRAALEKTPAALATIFWTKGSTPRKAGARMLVYRDGRTLGTIGGGCCGESEVRLQALNVIDDGVPRVHRVSMTADIAAAEGMSCGGTLEVFIEPVTTFAGIFNAEEI</sequence>
<dbReference type="InterPro" id="IPR027051">
    <property type="entry name" value="XdhC_Rossmann_dom"/>
</dbReference>
<evidence type="ECO:0000259" key="2">
    <source>
        <dbReference type="Pfam" id="PF13478"/>
    </source>
</evidence>
<feature type="domain" description="XdhC- CoxI" evidence="1">
    <location>
        <begin position="280"/>
        <end position="344"/>
    </location>
</feature>
<dbReference type="PANTHER" id="PTHR30388">
    <property type="entry name" value="ALDEHYDE OXIDOREDUCTASE MOLYBDENUM COFACTOR ASSEMBLY PROTEIN"/>
    <property type="match status" value="1"/>
</dbReference>
<protein>
    <submittedName>
        <fullName evidence="3">Xanthine and CO dehydrogenases maturation factor</fullName>
    </submittedName>
</protein>
<dbReference type="Pfam" id="PF13478">
    <property type="entry name" value="XdhC_C"/>
    <property type="match status" value="1"/>
</dbReference>
<dbReference type="AlphaFoldDB" id="A0A485M8C2"/>
<dbReference type="Pfam" id="PF02625">
    <property type="entry name" value="XdhC_CoxI"/>
    <property type="match status" value="1"/>
</dbReference>
<dbReference type="Gene3D" id="3.40.50.720">
    <property type="entry name" value="NAD(P)-binding Rossmann-like Domain"/>
    <property type="match status" value="1"/>
</dbReference>
<dbReference type="PANTHER" id="PTHR30388:SF6">
    <property type="entry name" value="XANTHINE DEHYDROGENASE SUBUNIT A-RELATED"/>
    <property type="match status" value="1"/>
</dbReference>
<organism evidence="3">
    <name type="scientific">anaerobic digester metagenome</name>
    <dbReference type="NCBI Taxonomy" id="1263854"/>
    <lineage>
        <taxon>unclassified sequences</taxon>
        <taxon>metagenomes</taxon>
        <taxon>ecological metagenomes</taxon>
    </lineage>
</organism>
<evidence type="ECO:0000313" key="3">
    <source>
        <dbReference type="EMBL" id="VFU19349.1"/>
    </source>
</evidence>
<dbReference type="EMBL" id="CAADRN010000381">
    <property type="protein sequence ID" value="VFU19349.1"/>
    <property type="molecule type" value="Genomic_DNA"/>
</dbReference>
<proteinExistence type="predicted"/>
<dbReference type="InterPro" id="IPR052698">
    <property type="entry name" value="MoCofactor_Util/Proc"/>
</dbReference>
<evidence type="ECO:0000259" key="1">
    <source>
        <dbReference type="Pfam" id="PF02625"/>
    </source>
</evidence>
<feature type="domain" description="XdhC Rossmann" evidence="2">
    <location>
        <begin position="92"/>
        <end position="234"/>
    </location>
</feature>
<reference evidence="3" key="1">
    <citation type="submission" date="2019-03" db="EMBL/GenBank/DDBJ databases">
        <authorList>
            <person name="Hao L."/>
        </authorList>
    </citation>
    <scope>NUCLEOTIDE SEQUENCE</scope>
</reference>
<accession>A0A485M8C2</accession>